<dbReference type="Proteomes" id="UP000663833">
    <property type="component" value="Unassembled WGS sequence"/>
</dbReference>
<name>A0A818BS73_9BILA</name>
<proteinExistence type="predicted"/>
<accession>A0A818BS73</accession>
<dbReference type="EMBL" id="CAJNYD010002204">
    <property type="protein sequence ID" value="CAF3401952.1"/>
    <property type="molecule type" value="Genomic_DNA"/>
</dbReference>
<dbReference type="Proteomes" id="UP000663848">
    <property type="component" value="Unassembled WGS sequence"/>
</dbReference>
<comment type="caution">
    <text evidence="2">The sequence shown here is derived from an EMBL/GenBank/DDBJ whole genome shotgun (WGS) entry which is preliminary data.</text>
</comment>
<dbReference type="EMBL" id="CAJOBO010001906">
    <property type="protein sequence ID" value="CAF4418138.1"/>
    <property type="molecule type" value="Genomic_DNA"/>
</dbReference>
<evidence type="ECO:0000313" key="4">
    <source>
        <dbReference type="EMBL" id="CAF4829173.1"/>
    </source>
</evidence>
<dbReference type="Gene3D" id="3.30.420.10">
    <property type="entry name" value="Ribonuclease H-like superfamily/Ribonuclease H"/>
    <property type="match status" value="1"/>
</dbReference>
<dbReference type="InterPro" id="IPR036397">
    <property type="entry name" value="RNaseH_sf"/>
</dbReference>
<sequence length="105" mass="12055">MNRHFMLKRKTQCKIWRLEKEKLFPECIQQTNTGDGGNVDIWGGISGFGATAAKIYMAKIWMENCTQTDKIKKKNGEIHVEILTKIKSSKPHISTILFPLASLRY</sequence>
<evidence type="ECO:0000313" key="5">
    <source>
        <dbReference type="Proteomes" id="UP000663872"/>
    </source>
</evidence>
<dbReference type="Proteomes" id="UP000663851">
    <property type="component" value="Unassembled WGS sequence"/>
</dbReference>
<dbReference type="AlphaFoldDB" id="A0A818BS73"/>
<reference evidence="2" key="1">
    <citation type="submission" date="2021-02" db="EMBL/GenBank/DDBJ databases">
        <authorList>
            <person name="Nowell W R."/>
        </authorList>
    </citation>
    <scope>NUCLEOTIDE SEQUENCE</scope>
</reference>
<dbReference type="Proteomes" id="UP000663872">
    <property type="component" value="Unassembled WGS sequence"/>
</dbReference>
<evidence type="ECO:0000313" key="1">
    <source>
        <dbReference type="EMBL" id="CAF3401952.1"/>
    </source>
</evidence>
<dbReference type="GO" id="GO:0003676">
    <property type="term" value="F:nucleic acid binding"/>
    <property type="evidence" value="ECO:0007669"/>
    <property type="project" value="InterPro"/>
</dbReference>
<evidence type="ECO:0000313" key="3">
    <source>
        <dbReference type="EMBL" id="CAF4418138.1"/>
    </source>
</evidence>
<evidence type="ECO:0000313" key="2">
    <source>
        <dbReference type="EMBL" id="CAF3421879.1"/>
    </source>
</evidence>
<protein>
    <submittedName>
        <fullName evidence="2">Uncharacterized protein</fullName>
    </submittedName>
</protein>
<dbReference type="EMBL" id="CAJNYT010001618">
    <property type="protein sequence ID" value="CAF3421879.1"/>
    <property type="molecule type" value="Genomic_DNA"/>
</dbReference>
<dbReference type="EMBL" id="CAJOBR010005809">
    <property type="protein sequence ID" value="CAF4829173.1"/>
    <property type="molecule type" value="Genomic_DNA"/>
</dbReference>
<gene>
    <name evidence="2" type="ORF">GRG538_LOCUS11844</name>
    <name evidence="3" type="ORF">HFQ381_LOCUS21358</name>
    <name evidence="1" type="ORF">LUA448_LOCUS17673</name>
    <name evidence="4" type="ORF">QYT958_LOCUS25578</name>
</gene>
<organism evidence="2 5">
    <name type="scientific">Rotaria socialis</name>
    <dbReference type="NCBI Taxonomy" id="392032"/>
    <lineage>
        <taxon>Eukaryota</taxon>
        <taxon>Metazoa</taxon>
        <taxon>Spiralia</taxon>
        <taxon>Gnathifera</taxon>
        <taxon>Rotifera</taxon>
        <taxon>Eurotatoria</taxon>
        <taxon>Bdelloidea</taxon>
        <taxon>Philodinida</taxon>
        <taxon>Philodinidae</taxon>
        <taxon>Rotaria</taxon>
    </lineage>
</organism>